<evidence type="ECO:0000313" key="1">
    <source>
        <dbReference type="EMBL" id="MFM9651348.1"/>
    </source>
</evidence>
<protein>
    <submittedName>
        <fullName evidence="1">Uncharacterized protein</fullName>
    </submittedName>
</protein>
<comment type="caution">
    <text evidence="1">The sequence shown here is derived from an EMBL/GenBank/DDBJ whole genome shotgun (WGS) entry which is preliminary data.</text>
</comment>
<gene>
    <name evidence="1" type="ORF">ACKI1S_35005</name>
</gene>
<dbReference type="Proteomes" id="UP001631993">
    <property type="component" value="Unassembled WGS sequence"/>
</dbReference>
<dbReference type="RefSeq" id="WP_369278631.1">
    <property type="nucleotide sequence ID" value="NZ_JBJVMW010000018.1"/>
</dbReference>
<reference evidence="1 2" key="1">
    <citation type="submission" date="2024-12" db="EMBL/GenBank/DDBJ databases">
        <title>Forecasting of Potato common scab and diversities of Pathogenic streptomyces spp. in china.</title>
        <authorList>
            <person name="Handique U."/>
            <person name="Wu J."/>
        </authorList>
    </citation>
    <scope>NUCLEOTIDE SEQUENCE [LARGE SCALE GENOMIC DNA]</scope>
    <source>
        <strain evidence="1 2">ZRIMU1585</strain>
    </source>
</reference>
<proteinExistence type="predicted"/>
<sequence>MFRRLYDAVVRLVIQPSSPEPPMPDLAREVRAPDPYVWRLPNPHDARWRRWSKRSRAVGHRLPFPCREECWEAAAGPRSASWSTDDDVVRPYVLRP</sequence>
<keyword evidence="2" id="KW-1185">Reference proteome</keyword>
<accession>A0ABW9IS97</accession>
<organism evidence="1 2">
    <name type="scientific">Streptomyces galilaeus</name>
    <dbReference type="NCBI Taxonomy" id="33899"/>
    <lineage>
        <taxon>Bacteria</taxon>
        <taxon>Bacillati</taxon>
        <taxon>Actinomycetota</taxon>
        <taxon>Actinomycetes</taxon>
        <taxon>Kitasatosporales</taxon>
        <taxon>Streptomycetaceae</taxon>
        <taxon>Streptomyces</taxon>
    </lineage>
</organism>
<name>A0ABW9IS97_STRGJ</name>
<dbReference type="EMBL" id="JBJVNE010000020">
    <property type="protein sequence ID" value="MFM9651348.1"/>
    <property type="molecule type" value="Genomic_DNA"/>
</dbReference>
<evidence type="ECO:0000313" key="2">
    <source>
        <dbReference type="Proteomes" id="UP001631993"/>
    </source>
</evidence>